<accession>A0AA36GS99</accession>
<name>A0AA36GS99_CYLNA</name>
<organism evidence="2 3">
    <name type="scientific">Cylicocyclus nassatus</name>
    <name type="common">Nematode worm</name>
    <dbReference type="NCBI Taxonomy" id="53992"/>
    <lineage>
        <taxon>Eukaryota</taxon>
        <taxon>Metazoa</taxon>
        <taxon>Ecdysozoa</taxon>
        <taxon>Nematoda</taxon>
        <taxon>Chromadorea</taxon>
        <taxon>Rhabditida</taxon>
        <taxon>Rhabditina</taxon>
        <taxon>Rhabditomorpha</taxon>
        <taxon>Strongyloidea</taxon>
        <taxon>Strongylidae</taxon>
        <taxon>Cylicocyclus</taxon>
    </lineage>
</organism>
<dbReference type="AlphaFoldDB" id="A0AA36GS99"/>
<dbReference type="SUPFAM" id="SSF55394">
    <property type="entry name" value="Bactericidal permeability-increasing protein, BPI"/>
    <property type="match status" value="2"/>
</dbReference>
<keyword evidence="3" id="KW-1185">Reference proteome</keyword>
<comment type="caution">
    <text evidence="2">The sequence shown here is derived from an EMBL/GenBank/DDBJ whole genome shotgun (WGS) entry which is preliminary data.</text>
</comment>
<feature type="signal peptide" evidence="1">
    <location>
        <begin position="1"/>
        <end position="16"/>
    </location>
</feature>
<dbReference type="PANTHER" id="PTHR10504:SF145">
    <property type="entry name" value="PROTEIN CBG15266"/>
    <property type="match status" value="1"/>
</dbReference>
<dbReference type="GO" id="GO:0005615">
    <property type="term" value="C:extracellular space"/>
    <property type="evidence" value="ECO:0007669"/>
    <property type="project" value="TreeGrafter"/>
</dbReference>
<evidence type="ECO:0000256" key="1">
    <source>
        <dbReference type="SAM" id="SignalP"/>
    </source>
</evidence>
<dbReference type="Gene3D" id="3.15.20.10">
    <property type="entry name" value="Bactericidal permeability-increasing protein, domain 2"/>
    <property type="match status" value="1"/>
</dbReference>
<keyword evidence="1" id="KW-0732">Signal</keyword>
<dbReference type="Proteomes" id="UP001176961">
    <property type="component" value="Unassembled WGS sequence"/>
</dbReference>
<gene>
    <name evidence="2" type="ORF">CYNAS_LOCUS9201</name>
</gene>
<dbReference type="EMBL" id="CATQJL010000223">
    <property type="protein sequence ID" value="CAJ0597218.1"/>
    <property type="molecule type" value="Genomic_DNA"/>
</dbReference>
<dbReference type="InterPro" id="IPR017943">
    <property type="entry name" value="Bactericidal_perm-incr_a/b_dom"/>
</dbReference>
<dbReference type="Gene3D" id="3.15.10.10">
    <property type="entry name" value="Bactericidal permeability-increasing protein, domain 1"/>
    <property type="match status" value="1"/>
</dbReference>
<dbReference type="GO" id="GO:0008289">
    <property type="term" value="F:lipid binding"/>
    <property type="evidence" value="ECO:0007669"/>
    <property type="project" value="InterPro"/>
</dbReference>
<dbReference type="PANTHER" id="PTHR10504">
    <property type="entry name" value="BACTERICIDAL PERMEABILITY-INCREASING BPI PROTEIN-RELATED"/>
    <property type="match status" value="1"/>
</dbReference>
<feature type="chain" id="PRO_5041341806" evidence="1">
    <location>
        <begin position="17"/>
        <end position="489"/>
    </location>
</feature>
<dbReference type="InterPro" id="IPR032942">
    <property type="entry name" value="BPI/LBP/Plunc"/>
</dbReference>
<sequence length="489" mass="54065">MRLQLLLLALGVCAFAQRPNSQIRIYESAFKFLTKATCHIADTEVSKLGANFITFNTTIGSGEVILKTSLSVDKFVCPILDSYISDKDGIHFSSSQGVWRMKGLWSAVYHNPFGLPIDSSANGDAVLSATDLDVDLAAKIVVGADKHPQLQMGECKAKLGVFDYKFNGKFADLPNMFNDFLGTIVKNIVKDLACQITQNTILTKYNEVIAKIPLHYELPYNFSLDWALYEPRYTNNLVEMKGAAKVAYGKKPCESHVTYDEVFQGFKNEESAKDVVIWLGQSLSACALKSVHESQLIKLPINIDSLPDYKDRLSTRCGGWLIFKGGCIGAALKGLSKVGDYAELLLFTAEAPQINLKQGYVEIYGKFGAEVYEYPMEKHPKVLGKILITATAKVKPKIVNKHLIGECDTDDIDPKLDIVKGYKITGFTFGYEKITKGIFKKVSKVLFFAILQAGLPLPSFDGAAISDKTQIDVFDKVIRINMGLELNGK</sequence>
<protein>
    <submittedName>
        <fullName evidence="2">Uncharacterized protein</fullName>
    </submittedName>
</protein>
<reference evidence="2" key="1">
    <citation type="submission" date="2023-07" db="EMBL/GenBank/DDBJ databases">
        <authorList>
            <consortium name="CYATHOMIX"/>
        </authorList>
    </citation>
    <scope>NUCLEOTIDE SEQUENCE</scope>
    <source>
        <strain evidence="2">N/A</strain>
    </source>
</reference>
<evidence type="ECO:0000313" key="2">
    <source>
        <dbReference type="EMBL" id="CAJ0597218.1"/>
    </source>
</evidence>
<evidence type="ECO:0000313" key="3">
    <source>
        <dbReference type="Proteomes" id="UP001176961"/>
    </source>
</evidence>
<proteinExistence type="predicted"/>